<gene>
    <name evidence="7" type="ORF">GCM10023340_33080</name>
</gene>
<dbReference type="GO" id="GO:0004497">
    <property type="term" value="F:monooxygenase activity"/>
    <property type="evidence" value="ECO:0007669"/>
    <property type="project" value="UniProtKB-KW"/>
</dbReference>
<dbReference type="PANTHER" id="PTHR13789:SF318">
    <property type="entry name" value="GERANYLGERANYL DIPHOSPHATE REDUCTASE"/>
    <property type="match status" value="1"/>
</dbReference>
<dbReference type="SUPFAM" id="SSF54373">
    <property type="entry name" value="FAD-linked reductases, C-terminal domain"/>
    <property type="match status" value="1"/>
</dbReference>
<reference evidence="8" key="1">
    <citation type="journal article" date="2019" name="Int. J. Syst. Evol. Microbiol.">
        <title>The Global Catalogue of Microorganisms (GCM) 10K type strain sequencing project: providing services to taxonomists for standard genome sequencing and annotation.</title>
        <authorList>
            <consortium name="The Broad Institute Genomics Platform"/>
            <consortium name="The Broad Institute Genome Sequencing Center for Infectious Disease"/>
            <person name="Wu L."/>
            <person name="Ma J."/>
        </authorList>
    </citation>
    <scope>NUCLEOTIDE SEQUENCE [LARGE SCALE GENOMIC DNA]</scope>
    <source>
        <strain evidence="8">JCM 18459</strain>
    </source>
</reference>
<evidence type="ECO:0000256" key="1">
    <source>
        <dbReference type="ARBA" id="ARBA00001974"/>
    </source>
</evidence>
<proteinExistence type="predicted"/>
<keyword evidence="8" id="KW-1185">Reference proteome</keyword>
<dbReference type="Pfam" id="PF01494">
    <property type="entry name" value="FAD_binding_3"/>
    <property type="match status" value="1"/>
</dbReference>
<dbReference type="InterPro" id="IPR036188">
    <property type="entry name" value="FAD/NAD-bd_sf"/>
</dbReference>
<dbReference type="PRINTS" id="PR00420">
    <property type="entry name" value="RNGMNOXGNASE"/>
</dbReference>
<comment type="cofactor">
    <cofactor evidence="1">
        <name>FAD</name>
        <dbReference type="ChEBI" id="CHEBI:57692"/>
    </cofactor>
</comment>
<comment type="caution">
    <text evidence="7">The sequence shown here is derived from an EMBL/GenBank/DDBJ whole genome shotgun (WGS) entry which is preliminary data.</text>
</comment>
<dbReference type="Gene3D" id="3.50.50.60">
    <property type="entry name" value="FAD/NAD(P)-binding domain"/>
    <property type="match status" value="1"/>
</dbReference>
<evidence type="ECO:0000256" key="5">
    <source>
        <dbReference type="ARBA" id="ARBA00023033"/>
    </source>
</evidence>
<sequence>MSQDDVLVVGAGLAGLVIAGAWAHRGGHATVLDASASVGASSAGGGLQIAPPTVAVLRRLGVDLDAAGAVVVHAQETRASDGRLLGRAPLHACEQRYGTPYVTVRRADVHAALLARVASVADVRPGTAVTSVHETHEPVVTLADGRTLHPGTLVGADGIRSVVRAALGPDRPLYSGLWAHRALVPLAGLPAHLAAPVVRLWVGPGAHVVAYPVAGGRELNLVVVVPGEDDDPTAPAWTAATDPEPLRRRLADWPDDVRAVLDAVEMLRGHAVHDRAPLEHLTSGRVALVGDAAHPMAPFLAQGANQAVEGAVELAAALAAADRPAALTAYERRRASRAGHLQQGSRRSVALLHLPAGPERDARDRAWAAETGLAHRDRLYGYPVATLLGNALASSA</sequence>
<evidence type="ECO:0000256" key="2">
    <source>
        <dbReference type="ARBA" id="ARBA00022630"/>
    </source>
</evidence>
<evidence type="ECO:0000256" key="3">
    <source>
        <dbReference type="ARBA" id="ARBA00022827"/>
    </source>
</evidence>
<dbReference type="PANTHER" id="PTHR13789">
    <property type="entry name" value="MONOOXYGENASE"/>
    <property type="match status" value="1"/>
</dbReference>
<evidence type="ECO:0000256" key="4">
    <source>
        <dbReference type="ARBA" id="ARBA00023002"/>
    </source>
</evidence>
<keyword evidence="5 7" id="KW-0503">Monooxygenase</keyword>
<dbReference type="EMBL" id="BAABKG010000004">
    <property type="protein sequence ID" value="GAA5152557.1"/>
    <property type="molecule type" value="Genomic_DNA"/>
</dbReference>
<protein>
    <submittedName>
        <fullName evidence="7">FAD-dependent monooxygenase</fullName>
    </submittedName>
</protein>
<keyword evidence="3" id="KW-0274">FAD</keyword>
<keyword evidence="4" id="KW-0560">Oxidoreductase</keyword>
<evidence type="ECO:0000313" key="8">
    <source>
        <dbReference type="Proteomes" id="UP001500221"/>
    </source>
</evidence>
<dbReference type="InterPro" id="IPR002938">
    <property type="entry name" value="FAD-bd"/>
</dbReference>
<dbReference type="RefSeq" id="WP_345461015.1">
    <property type="nucleotide sequence ID" value="NZ_BAABKG010000004.1"/>
</dbReference>
<feature type="domain" description="FAD-binding" evidence="6">
    <location>
        <begin position="5"/>
        <end position="341"/>
    </location>
</feature>
<keyword evidence="2" id="KW-0285">Flavoprotein</keyword>
<dbReference type="SUPFAM" id="SSF51905">
    <property type="entry name" value="FAD/NAD(P)-binding domain"/>
    <property type="match status" value="1"/>
</dbReference>
<organism evidence="7 8">
    <name type="scientific">Nocardioides marinquilinus</name>
    <dbReference type="NCBI Taxonomy" id="1210400"/>
    <lineage>
        <taxon>Bacteria</taxon>
        <taxon>Bacillati</taxon>
        <taxon>Actinomycetota</taxon>
        <taxon>Actinomycetes</taxon>
        <taxon>Propionibacteriales</taxon>
        <taxon>Nocardioidaceae</taxon>
        <taxon>Nocardioides</taxon>
    </lineage>
</organism>
<evidence type="ECO:0000259" key="6">
    <source>
        <dbReference type="Pfam" id="PF01494"/>
    </source>
</evidence>
<dbReference type="InterPro" id="IPR050493">
    <property type="entry name" value="FAD-dep_Monooxygenase_BioMet"/>
</dbReference>
<dbReference type="Proteomes" id="UP001500221">
    <property type="component" value="Unassembled WGS sequence"/>
</dbReference>
<name>A0ABP9PUV0_9ACTN</name>
<evidence type="ECO:0000313" key="7">
    <source>
        <dbReference type="EMBL" id="GAA5152557.1"/>
    </source>
</evidence>
<accession>A0ABP9PUV0</accession>